<keyword evidence="1" id="KW-0472">Membrane</keyword>
<keyword evidence="1" id="KW-0812">Transmembrane</keyword>
<reference evidence="2 3" key="1">
    <citation type="submission" date="2020-07" db="EMBL/GenBank/DDBJ databases">
        <title>Characterization and genome sequencing of isolate MD1, a novel member within the family Lachnospiraceae.</title>
        <authorList>
            <person name="Rettenmaier R."/>
            <person name="Di Bello L."/>
            <person name="Zinser C."/>
            <person name="Scheitz K."/>
            <person name="Liebl W."/>
            <person name="Zverlov V."/>
        </authorList>
    </citation>
    <scope>NUCLEOTIDE SEQUENCE [LARGE SCALE GENOMIC DNA]</scope>
    <source>
        <strain evidence="2 3">MD1</strain>
    </source>
</reference>
<sequence>MNINQYKKSMDEITIKKIEIEDLLRKNSNNLKRVRYIKLIPVFILTYLLVLILFYFPGLSKDTFDVAIKVCAAEDEVQLTKDFISFKLNANQIDGGNDSSKCFINYNLNLKCEGDNIETIVYTCSNQDVNVNNRLSAAAYYVENISVPANEFSKYSKEDDFIFGYKAEGVGVASITKLIGNSYTVNYDNQYNKEYGLVLAGTVDENGIYHFNDTKIKVDITLKDGSTHHKELAIDSSSIKKFGSKIRIRITNR</sequence>
<name>A0A839K246_9FIRM</name>
<organism evidence="2 3">
    <name type="scientific">Variimorphobacter saccharofermentans</name>
    <dbReference type="NCBI Taxonomy" id="2755051"/>
    <lineage>
        <taxon>Bacteria</taxon>
        <taxon>Bacillati</taxon>
        <taxon>Bacillota</taxon>
        <taxon>Clostridia</taxon>
        <taxon>Lachnospirales</taxon>
        <taxon>Lachnospiraceae</taxon>
        <taxon>Variimorphobacter</taxon>
    </lineage>
</organism>
<accession>A0A839K246</accession>
<evidence type="ECO:0000313" key="3">
    <source>
        <dbReference type="Proteomes" id="UP000574276"/>
    </source>
</evidence>
<proteinExistence type="predicted"/>
<dbReference type="AlphaFoldDB" id="A0A839K246"/>
<feature type="transmembrane region" description="Helical" evidence="1">
    <location>
        <begin position="36"/>
        <end position="56"/>
    </location>
</feature>
<gene>
    <name evidence="2" type="ORF">H0486_13980</name>
</gene>
<keyword evidence="1" id="KW-1133">Transmembrane helix</keyword>
<evidence type="ECO:0000313" key="2">
    <source>
        <dbReference type="EMBL" id="MBB2183985.1"/>
    </source>
</evidence>
<dbReference type="Proteomes" id="UP000574276">
    <property type="component" value="Unassembled WGS sequence"/>
</dbReference>
<evidence type="ECO:0000256" key="1">
    <source>
        <dbReference type="SAM" id="Phobius"/>
    </source>
</evidence>
<keyword evidence="3" id="KW-1185">Reference proteome</keyword>
<dbReference type="EMBL" id="JACEGA010000001">
    <property type="protein sequence ID" value="MBB2183985.1"/>
    <property type="molecule type" value="Genomic_DNA"/>
</dbReference>
<comment type="caution">
    <text evidence="2">The sequence shown here is derived from an EMBL/GenBank/DDBJ whole genome shotgun (WGS) entry which is preliminary data.</text>
</comment>
<dbReference type="RefSeq" id="WP_228353594.1">
    <property type="nucleotide sequence ID" value="NZ_JACEGA010000001.1"/>
</dbReference>
<protein>
    <submittedName>
        <fullName evidence="2">Uncharacterized protein</fullName>
    </submittedName>
</protein>